<dbReference type="RefSeq" id="WP_152804978.1">
    <property type="nucleotide sequence ID" value="NZ_WHNX01000018.1"/>
</dbReference>
<dbReference type="AlphaFoldDB" id="A0A6A7KAN6"/>
<organism evidence="1 2">
    <name type="scientific">Alkalibaculum sporogenes</name>
    <dbReference type="NCBI Taxonomy" id="2655001"/>
    <lineage>
        <taxon>Bacteria</taxon>
        <taxon>Bacillati</taxon>
        <taxon>Bacillota</taxon>
        <taxon>Clostridia</taxon>
        <taxon>Eubacteriales</taxon>
        <taxon>Eubacteriaceae</taxon>
        <taxon>Alkalibaculum</taxon>
    </lineage>
</organism>
<evidence type="ECO:0000313" key="2">
    <source>
        <dbReference type="Proteomes" id="UP000440004"/>
    </source>
</evidence>
<protein>
    <submittedName>
        <fullName evidence="1">MoaD family protein</fullName>
    </submittedName>
</protein>
<dbReference type="InterPro" id="IPR010038">
    <property type="entry name" value="MoaD_arc-typ"/>
</dbReference>
<proteinExistence type="predicted"/>
<dbReference type="EMBL" id="WHNX01000018">
    <property type="protein sequence ID" value="MPW26456.1"/>
    <property type="molecule type" value="Genomic_DNA"/>
</dbReference>
<reference evidence="1 2" key="1">
    <citation type="submission" date="2019-10" db="EMBL/GenBank/DDBJ databases">
        <title>Alkalibaculum tamaniensis sp.nov., a new alkaliphilic acetogen, isolated on methoxylated aromatics from a mud volcano.</title>
        <authorList>
            <person name="Khomyakova M.A."/>
            <person name="Merkel A.Y."/>
            <person name="Bonch-Osmolovskaya E.A."/>
            <person name="Slobodkin A.I."/>
        </authorList>
    </citation>
    <scope>NUCLEOTIDE SEQUENCE [LARGE SCALE GENOMIC DNA]</scope>
    <source>
        <strain evidence="1 2">M08DMB</strain>
    </source>
</reference>
<dbReference type="InterPro" id="IPR052045">
    <property type="entry name" value="Sulfur_Carrier/Prot_Modifier"/>
</dbReference>
<dbReference type="InterPro" id="IPR016155">
    <property type="entry name" value="Mopterin_synth/thiamin_S_b"/>
</dbReference>
<name>A0A6A7KAN6_9FIRM</name>
<dbReference type="Proteomes" id="UP000440004">
    <property type="component" value="Unassembled WGS sequence"/>
</dbReference>
<comment type="caution">
    <text evidence="1">The sequence shown here is derived from an EMBL/GenBank/DDBJ whole genome shotgun (WGS) entry which is preliminary data.</text>
</comment>
<dbReference type="PANTHER" id="PTHR38031:SF1">
    <property type="entry name" value="SULFUR CARRIER PROTEIN CYSO"/>
    <property type="match status" value="1"/>
</dbReference>
<dbReference type="PANTHER" id="PTHR38031">
    <property type="entry name" value="SULFUR CARRIER PROTEIN SLR0821-RELATED"/>
    <property type="match status" value="1"/>
</dbReference>
<dbReference type="Pfam" id="PF02597">
    <property type="entry name" value="ThiS"/>
    <property type="match status" value="1"/>
</dbReference>
<sequence>MIEIRLKTILGIVNLVGGLKEQKVYIEQDARVFDLLEILVLKYGHEFKQKIFDDSMEINRGIAMFINGRNIYALDGLKTKLCLGDEFLIFPPVGGG</sequence>
<dbReference type="SUPFAM" id="SSF54285">
    <property type="entry name" value="MoaD/ThiS"/>
    <property type="match status" value="1"/>
</dbReference>
<dbReference type="Gene3D" id="3.10.20.30">
    <property type="match status" value="1"/>
</dbReference>
<keyword evidence="2" id="KW-1185">Reference proteome</keyword>
<evidence type="ECO:0000313" key="1">
    <source>
        <dbReference type="EMBL" id="MPW26456.1"/>
    </source>
</evidence>
<accession>A0A6A7KAN6</accession>
<dbReference type="InterPro" id="IPR003749">
    <property type="entry name" value="ThiS/MoaD-like"/>
</dbReference>
<dbReference type="NCBIfam" id="TIGR01687">
    <property type="entry name" value="moaD_arch"/>
    <property type="match status" value="1"/>
</dbReference>
<gene>
    <name evidence="1" type="ORF">GC105_11710</name>
</gene>
<dbReference type="InterPro" id="IPR012675">
    <property type="entry name" value="Beta-grasp_dom_sf"/>
</dbReference>